<sequence>MIVQEAGTVDSHPCRLVVDTDAERKFAKADMAASQDSCAESPDTVTLHGAVTAKIAVSSVEEELPAHNFLLYCELLALLKCCYRMEFAEFDDDLFEEKPTRDSVAEDYQARMCEAGWFMQVEPGQLVSQEDELGVQKFAAEYLFLA</sequence>
<evidence type="ECO:0000313" key="1">
    <source>
        <dbReference type="EMBL" id="KAK8402338.1"/>
    </source>
</evidence>
<dbReference type="EMBL" id="JARAKH010000007">
    <property type="protein sequence ID" value="KAK8402338.1"/>
    <property type="molecule type" value="Genomic_DNA"/>
</dbReference>
<evidence type="ECO:0000313" key="2">
    <source>
        <dbReference type="Proteomes" id="UP001487740"/>
    </source>
</evidence>
<reference evidence="1 2" key="1">
    <citation type="submission" date="2023-03" db="EMBL/GenBank/DDBJ databases">
        <title>High-quality genome of Scylla paramamosain provides insights in environmental adaptation.</title>
        <authorList>
            <person name="Zhang L."/>
        </authorList>
    </citation>
    <scope>NUCLEOTIDE SEQUENCE [LARGE SCALE GENOMIC DNA]</scope>
    <source>
        <strain evidence="1">LZ_2023a</strain>
        <tissue evidence="1">Muscle</tissue>
    </source>
</reference>
<accession>A0AAW0UT16</accession>
<gene>
    <name evidence="1" type="ORF">O3P69_000629</name>
</gene>
<name>A0AAW0UT16_SCYPA</name>
<organism evidence="1 2">
    <name type="scientific">Scylla paramamosain</name>
    <name type="common">Mud crab</name>
    <dbReference type="NCBI Taxonomy" id="85552"/>
    <lineage>
        <taxon>Eukaryota</taxon>
        <taxon>Metazoa</taxon>
        <taxon>Ecdysozoa</taxon>
        <taxon>Arthropoda</taxon>
        <taxon>Crustacea</taxon>
        <taxon>Multicrustacea</taxon>
        <taxon>Malacostraca</taxon>
        <taxon>Eumalacostraca</taxon>
        <taxon>Eucarida</taxon>
        <taxon>Decapoda</taxon>
        <taxon>Pleocyemata</taxon>
        <taxon>Brachyura</taxon>
        <taxon>Eubrachyura</taxon>
        <taxon>Portunoidea</taxon>
        <taxon>Portunidae</taxon>
        <taxon>Portuninae</taxon>
        <taxon>Scylla</taxon>
    </lineage>
</organism>
<dbReference type="Proteomes" id="UP001487740">
    <property type="component" value="Unassembled WGS sequence"/>
</dbReference>
<proteinExistence type="predicted"/>
<dbReference type="AlphaFoldDB" id="A0AAW0UT16"/>
<keyword evidence="2" id="KW-1185">Reference proteome</keyword>
<comment type="caution">
    <text evidence="1">The sequence shown here is derived from an EMBL/GenBank/DDBJ whole genome shotgun (WGS) entry which is preliminary data.</text>
</comment>
<protein>
    <submittedName>
        <fullName evidence="1">Uncharacterized protein</fullName>
    </submittedName>
</protein>